<dbReference type="Proteomes" id="UP000001631">
    <property type="component" value="Unassembled WGS sequence"/>
</dbReference>
<dbReference type="PANTHER" id="PTHR23257:SF958">
    <property type="entry name" value="SERINE_THREONINE-PROTEIN KINASE WNK4"/>
    <property type="match status" value="1"/>
</dbReference>
<dbReference type="GO" id="GO:0007165">
    <property type="term" value="P:signal transduction"/>
    <property type="evidence" value="ECO:0007669"/>
    <property type="project" value="TreeGrafter"/>
</dbReference>
<protein>
    <submittedName>
        <fullName evidence="2">Serine/threonine-protein kinase</fullName>
    </submittedName>
</protein>
<dbReference type="VEuPathDB" id="FungiDB:I7I50_05327"/>
<dbReference type="GeneID" id="69041948"/>
<accession>C0P0K2</accession>
<dbReference type="Pfam" id="PF00069">
    <property type="entry name" value="Pkinase"/>
    <property type="match status" value="1"/>
</dbReference>
<dbReference type="InParanoid" id="C0P0K2"/>
<evidence type="ECO:0000313" key="3">
    <source>
        <dbReference type="Proteomes" id="UP000001631"/>
    </source>
</evidence>
<dbReference type="PANTHER" id="PTHR23257">
    <property type="entry name" value="SERINE-THREONINE PROTEIN KINASE"/>
    <property type="match status" value="1"/>
</dbReference>
<dbReference type="EMBL" id="GG663381">
    <property type="protein sequence ID" value="EEH02822.1"/>
    <property type="molecule type" value="Genomic_DNA"/>
</dbReference>
<dbReference type="AlphaFoldDB" id="C0P0K2"/>
<dbReference type="STRING" id="447093.C0P0K2"/>
<evidence type="ECO:0000313" key="2">
    <source>
        <dbReference type="EMBL" id="EEH02822.1"/>
    </source>
</evidence>
<sequence length="315" mass="35853">MLIVTRSMFNTMSKRYLIPHPFSFRSSQNPFHKVPATIYISELLSLLQDHRIPPSLEMCTMEICEQSEAFVEQDGDLIFDHTKLILREDDEYFYARANWRVSSPADISQLKINKILTQNVWPPMDSRYTPSPDPLPPNSYIKEPSLLHYGDTPASLEPGRQLLAEVEVCEVLRRNPHPNIAQYLGCVTKSGRIMGLCFVKYSMTLSQRLRKATPFDRVLCLQGIESGIKHMHTLGLIHNDLNPSNIMMDERDNPVIIDFDSCQREGAQLGLKAGTAGWAMEGTVYATRQNDFFGLSKIQKLLIGDEEKGRHGHEC</sequence>
<proteinExistence type="predicted"/>
<dbReference type="GO" id="GO:0005737">
    <property type="term" value="C:cytoplasm"/>
    <property type="evidence" value="ECO:0007669"/>
    <property type="project" value="TreeGrafter"/>
</dbReference>
<gene>
    <name evidence="2" type="ORF">HCBG_08932</name>
</gene>
<feature type="domain" description="Protein kinase" evidence="1">
    <location>
        <begin position="68"/>
        <end position="315"/>
    </location>
</feature>
<dbReference type="Gene3D" id="1.10.510.10">
    <property type="entry name" value="Transferase(Phosphotransferase) domain 1"/>
    <property type="match status" value="1"/>
</dbReference>
<dbReference type="InterPro" id="IPR050167">
    <property type="entry name" value="Ser_Thr_protein_kinase"/>
</dbReference>
<dbReference type="GO" id="GO:0005524">
    <property type="term" value="F:ATP binding"/>
    <property type="evidence" value="ECO:0007669"/>
    <property type="project" value="InterPro"/>
</dbReference>
<dbReference type="HOGENOM" id="CLU_062257_0_0_1"/>
<keyword evidence="2" id="KW-0808">Transferase</keyword>
<dbReference type="InterPro" id="IPR011009">
    <property type="entry name" value="Kinase-like_dom_sf"/>
</dbReference>
<organism evidence="2 3">
    <name type="scientific">Ajellomyces capsulatus (strain G186AR / H82 / ATCC MYA-2454 / RMSCC 2432)</name>
    <name type="common">Darling's disease fungus</name>
    <name type="synonym">Histoplasma capsulatum</name>
    <dbReference type="NCBI Taxonomy" id="447093"/>
    <lineage>
        <taxon>Eukaryota</taxon>
        <taxon>Fungi</taxon>
        <taxon>Dikarya</taxon>
        <taxon>Ascomycota</taxon>
        <taxon>Pezizomycotina</taxon>
        <taxon>Eurotiomycetes</taxon>
        <taxon>Eurotiomycetidae</taxon>
        <taxon>Onygenales</taxon>
        <taxon>Ajellomycetaceae</taxon>
        <taxon>Histoplasma</taxon>
    </lineage>
</organism>
<reference evidence="2" key="1">
    <citation type="submission" date="2009-02" db="EMBL/GenBank/DDBJ databases">
        <title>The Genome Sequence of Ajellomyces capsulatus strain G186AR.</title>
        <authorList>
            <consortium name="The Broad Institute Genome Sequencing Platform"/>
            <person name="Champion M."/>
            <person name="Cuomo C."/>
            <person name="Ma L.-J."/>
            <person name="Henn M.R."/>
            <person name="Sil A."/>
            <person name="Goldman B."/>
            <person name="Young S.K."/>
            <person name="Kodira C.D."/>
            <person name="Zeng Q."/>
            <person name="Koehrsen M."/>
            <person name="Alvarado L."/>
            <person name="Berlin A."/>
            <person name="Borenstein D."/>
            <person name="Chen Z."/>
            <person name="Engels R."/>
            <person name="Freedman E."/>
            <person name="Gellesch M."/>
            <person name="Goldberg J."/>
            <person name="Griggs A."/>
            <person name="Gujja S."/>
            <person name="Heiman D."/>
            <person name="Hepburn T."/>
            <person name="Howarth C."/>
            <person name="Jen D."/>
            <person name="Larson L."/>
            <person name="Lewis B."/>
            <person name="Mehta T."/>
            <person name="Park D."/>
            <person name="Pearson M."/>
            <person name="Roberts A."/>
            <person name="Saif S."/>
            <person name="Shea T."/>
            <person name="Shenoy N."/>
            <person name="Sisk P."/>
            <person name="Stolte C."/>
            <person name="Sykes S."/>
            <person name="Walk T."/>
            <person name="White J."/>
            <person name="Yandava C."/>
            <person name="Klein B."/>
            <person name="McEwen J.G."/>
            <person name="Puccia R."/>
            <person name="Goldman G.H."/>
            <person name="Felipe M.S."/>
            <person name="Nino-Vega G."/>
            <person name="San-Blas G."/>
            <person name="Taylor J."/>
            <person name="Mendoza L."/>
            <person name="Galagan J."/>
            <person name="Nusbaum C."/>
            <person name="Birren B."/>
        </authorList>
    </citation>
    <scope>NUCLEOTIDE SEQUENCE</scope>
    <source>
        <strain evidence="2">G186AR</strain>
    </source>
</reference>
<dbReference type="InterPro" id="IPR000719">
    <property type="entry name" value="Prot_kinase_dom"/>
</dbReference>
<dbReference type="RefSeq" id="XP_045283303.1">
    <property type="nucleotide sequence ID" value="XM_045435981.1"/>
</dbReference>
<keyword evidence="3" id="KW-1185">Reference proteome</keyword>
<name>C0P0K2_AJECG</name>
<evidence type="ECO:0000259" key="1">
    <source>
        <dbReference type="PROSITE" id="PS50011"/>
    </source>
</evidence>
<dbReference type="PROSITE" id="PS50011">
    <property type="entry name" value="PROTEIN_KINASE_DOM"/>
    <property type="match status" value="1"/>
</dbReference>
<dbReference type="SUPFAM" id="SSF56112">
    <property type="entry name" value="Protein kinase-like (PK-like)"/>
    <property type="match status" value="1"/>
</dbReference>
<keyword evidence="2" id="KW-0418">Kinase</keyword>
<dbReference type="GO" id="GO:0004672">
    <property type="term" value="F:protein kinase activity"/>
    <property type="evidence" value="ECO:0007669"/>
    <property type="project" value="InterPro"/>
</dbReference>